<accession>A0ABU9E500</accession>
<evidence type="ECO:0000256" key="2">
    <source>
        <dbReference type="ARBA" id="ARBA00022801"/>
    </source>
</evidence>
<feature type="domain" description="Peptidase M20 dimerisation" evidence="3">
    <location>
        <begin position="190"/>
        <end position="280"/>
    </location>
</feature>
<dbReference type="SUPFAM" id="SSF55031">
    <property type="entry name" value="Bacterial exopeptidase dimerisation domain"/>
    <property type="match status" value="1"/>
</dbReference>
<proteinExistence type="predicted"/>
<dbReference type="InterPro" id="IPR050072">
    <property type="entry name" value="Peptidase_M20A"/>
</dbReference>
<evidence type="ECO:0000256" key="1">
    <source>
        <dbReference type="ARBA" id="ARBA00022723"/>
    </source>
</evidence>
<keyword evidence="2" id="KW-0378">Hydrolase</keyword>
<dbReference type="PANTHER" id="PTHR43808:SF9">
    <property type="entry name" value="BLL0789 PROTEIN"/>
    <property type="match status" value="1"/>
</dbReference>
<dbReference type="PANTHER" id="PTHR43808">
    <property type="entry name" value="ACETYLORNITHINE DEACETYLASE"/>
    <property type="match status" value="1"/>
</dbReference>
<dbReference type="PIRSF" id="PIRSF037238">
    <property type="entry name" value="Carboxypeptidase_G2"/>
    <property type="match status" value="1"/>
</dbReference>
<dbReference type="InterPro" id="IPR036264">
    <property type="entry name" value="Bact_exopeptidase_dim_dom"/>
</dbReference>
<dbReference type="InterPro" id="IPR002933">
    <property type="entry name" value="Peptidase_M20"/>
</dbReference>
<dbReference type="Proteomes" id="UP001484239">
    <property type="component" value="Unassembled WGS sequence"/>
</dbReference>
<evidence type="ECO:0000313" key="4">
    <source>
        <dbReference type="EMBL" id="MEK9499803.1"/>
    </source>
</evidence>
<evidence type="ECO:0000313" key="5">
    <source>
        <dbReference type="Proteomes" id="UP001484239"/>
    </source>
</evidence>
<dbReference type="EMBL" id="JBBHLI010000001">
    <property type="protein sequence ID" value="MEK9499803.1"/>
    <property type="molecule type" value="Genomic_DNA"/>
</dbReference>
<protein>
    <submittedName>
        <fullName evidence="4">M20/M25/M40 family metallo-hydrolase</fullName>
    </submittedName>
</protein>
<reference evidence="4 5" key="1">
    <citation type="submission" date="2024-02" db="EMBL/GenBank/DDBJ databases">
        <title>A novel Gemmatimonadota bacterium.</title>
        <authorList>
            <person name="Du Z.-J."/>
            <person name="Ye Y.-Q."/>
        </authorList>
    </citation>
    <scope>NUCLEOTIDE SEQUENCE [LARGE SCALE GENOMIC DNA]</scope>
    <source>
        <strain evidence="4 5">DH-20</strain>
    </source>
</reference>
<dbReference type="Gene3D" id="3.40.630.10">
    <property type="entry name" value="Zn peptidases"/>
    <property type="match status" value="1"/>
</dbReference>
<gene>
    <name evidence="4" type="ORF">WI372_02255</name>
</gene>
<sequence>MSSSELDPTDLRRWMHDHRADFVALVADLCRVESPSDRPETQAGVHTRLEAALAPLGFDARRIRGRGTGDHLLVRRPERRKGAPLQLLIGHSDTVWPLGTLETMPVVEERGRLRGPGTLDMKGGVAMALLALRALDAHGMEPALEPVVFVNADEEIGSPDSVRHVRRLARAAERAWVLEPALGSEGRIKTARKGVGDFRITIRGRASHAGLDPTAGISAIGELAHWIERLHALTDLEAGSTVNVGVVQGGTRANVVAAEATAVVDLRVTSAEEGERLTRVIHGMTPSREGIRVEVEGGLRVPPLERTPRNRRLWEAAREEGRALGLDLDHALAGGGSDGNTTSLYTATLDGLGCVGDGAHAVHEHIEIDRSLDRCALLARLLLLPGLGT</sequence>
<dbReference type="Pfam" id="PF07687">
    <property type="entry name" value="M20_dimer"/>
    <property type="match status" value="1"/>
</dbReference>
<dbReference type="InterPro" id="IPR011650">
    <property type="entry name" value="Peptidase_M20_dimer"/>
</dbReference>
<evidence type="ECO:0000259" key="3">
    <source>
        <dbReference type="Pfam" id="PF07687"/>
    </source>
</evidence>
<dbReference type="Pfam" id="PF01546">
    <property type="entry name" value="Peptidase_M20"/>
    <property type="match status" value="1"/>
</dbReference>
<keyword evidence="5" id="KW-1185">Reference proteome</keyword>
<dbReference type="SUPFAM" id="SSF53187">
    <property type="entry name" value="Zn-dependent exopeptidases"/>
    <property type="match status" value="1"/>
</dbReference>
<organism evidence="4 5">
    <name type="scientific">Gaopeijia maritima</name>
    <dbReference type="NCBI Taxonomy" id="3119007"/>
    <lineage>
        <taxon>Bacteria</taxon>
        <taxon>Pseudomonadati</taxon>
        <taxon>Gemmatimonadota</taxon>
        <taxon>Longimicrobiia</taxon>
        <taxon>Gaopeijiales</taxon>
        <taxon>Gaopeijiaceae</taxon>
        <taxon>Gaopeijia</taxon>
    </lineage>
</organism>
<name>A0ABU9E500_9BACT</name>
<dbReference type="RefSeq" id="WP_405278132.1">
    <property type="nucleotide sequence ID" value="NZ_JBBHLI010000001.1"/>
</dbReference>
<comment type="caution">
    <text evidence="4">The sequence shown here is derived from an EMBL/GenBank/DDBJ whole genome shotgun (WGS) entry which is preliminary data.</text>
</comment>
<dbReference type="InterPro" id="IPR017150">
    <property type="entry name" value="Pept_M20_glutamate_carboxypep"/>
</dbReference>
<keyword evidence="1" id="KW-0479">Metal-binding</keyword>
<dbReference type="Gene3D" id="3.30.70.360">
    <property type="match status" value="1"/>
</dbReference>